<organism evidence="1 2">
    <name type="scientific">Amblyomma americanum</name>
    <name type="common">Lone star tick</name>
    <dbReference type="NCBI Taxonomy" id="6943"/>
    <lineage>
        <taxon>Eukaryota</taxon>
        <taxon>Metazoa</taxon>
        <taxon>Ecdysozoa</taxon>
        <taxon>Arthropoda</taxon>
        <taxon>Chelicerata</taxon>
        <taxon>Arachnida</taxon>
        <taxon>Acari</taxon>
        <taxon>Parasitiformes</taxon>
        <taxon>Ixodida</taxon>
        <taxon>Ixodoidea</taxon>
        <taxon>Ixodidae</taxon>
        <taxon>Amblyomminae</taxon>
        <taxon>Amblyomma</taxon>
    </lineage>
</organism>
<reference evidence="1 2" key="1">
    <citation type="journal article" date="2023" name="Arcadia Sci">
        <title>De novo assembly of a long-read Amblyomma americanum tick genome.</title>
        <authorList>
            <person name="Chou S."/>
            <person name="Poskanzer K.E."/>
            <person name="Rollins M."/>
            <person name="Thuy-Boun P.S."/>
        </authorList>
    </citation>
    <scope>NUCLEOTIDE SEQUENCE [LARGE SCALE GENOMIC DNA]</scope>
    <source>
        <strain evidence="1">F_SG_1</strain>
        <tissue evidence="1">Salivary glands</tissue>
    </source>
</reference>
<name>A0AAQ4FEU5_AMBAM</name>
<comment type="caution">
    <text evidence="1">The sequence shown here is derived from an EMBL/GenBank/DDBJ whole genome shotgun (WGS) entry which is preliminary data.</text>
</comment>
<accession>A0AAQ4FEU5</accession>
<proteinExistence type="predicted"/>
<sequence>MKVVIAPSRAVLEPQIQSTSVAKTRTLAATRAIIHQRLRVYLAILGASTAPPQYPGVWVDAYESSVAWMTEAVKARSELVRPPNGTYSFLYASQWALYMKKHFGEVVGGVQGEQDLLAENTDVADAVGSILSAYHYPMDSQKQTESKRVDSIAVLAAISWWFLELYINVVSPRALAAVLKARSVSLASFEKELTLERLCVVQFHQAYAAAVTAVLANYYFRSQICRRNMVALLDDVRRLVAQASAQTSATDVAHQWRSAGIRIWPRLAALRAAQRLMLEHEGAAAMVMPNALDNGER</sequence>
<dbReference type="AlphaFoldDB" id="A0AAQ4FEU5"/>
<evidence type="ECO:0000313" key="2">
    <source>
        <dbReference type="Proteomes" id="UP001321473"/>
    </source>
</evidence>
<dbReference type="EMBL" id="JARKHS020003664">
    <property type="protein sequence ID" value="KAK8785333.1"/>
    <property type="molecule type" value="Genomic_DNA"/>
</dbReference>
<dbReference type="Proteomes" id="UP001321473">
    <property type="component" value="Unassembled WGS sequence"/>
</dbReference>
<gene>
    <name evidence="1" type="ORF">V5799_008307</name>
</gene>
<evidence type="ECO:0000313" key="1">
    <source>
        <dbReference type="EMBL" id="KAK8785333.1"/>
    </source>
</evidence>
<protein>
    <submittedName>
        <fullName evidence="1">Uncharacterized protein</fullName>
    </submittedName>
</protein>
<keyword evidence="2" id="KW-1185">Reference proteome</keyword>